<dbReference type="AlphaFoldDB" id="A0A1G2CI15"/>
<dbReference type="GO" id="GO:0009055">
    <property type="term" value="F:electron transfer activity"/>
    <property type="evidence" value="ECO:0007669"/>
    <property type="project" value="InterPro"/>
</dbReference>
<dbReference type="InterPro" id="IPR027387">
    <property type="entry name" value="Cytb/b6-like_sf"/>
</dbReference>
<dbReference type="PANTHER" id="PTHR19271:SF16">
    <property type="entry name" value="CYTOCHROME B"/>
    <property type="match status" value="1"/>
</dbReference>
<evidence type="ECO:0000256" key="2">
    <source>
        <dbReference type="SAM" id="Phobius"/>
    </source>
</evidence>
<protein>
    <recommendedName>
        <fullName evidence="3">Cytochrome b/b6 N-terminal region profile domain-containing protein</fullName>
    </recommendedName>
</protein>
<feature type="transmembrane region" description="Helical" evidence="2">
    <location>
        <begin position="279"/>
        <end position="303"/>
    </location>
</feature>
<evidence type="ECO:0000313" key="4">
    <source>
        <dbReference type="EMBL" id="OGZ00370.1"/>
    </source>
</evidence>
<dbReference type="PANTHER" id="PTHR19271">
    <property type="entry name" value="CYTOCHROME B"/>
    <property type="match status" value="1"/>
</dbReference>
<comment type="caution">
    <text evidence="4">The sequence shown here is derived from an EMBL/GenBank/DDBJ whole genome shotgun (WGS) entry which is preliminary data.</text>
</comment>
<evidence type="ECO:0000259" key="3">
    <source>
        <dbReference type="PROSITE" id="PS51002"/>
    </source>
</evidence>
<dbReference type="GO" id="GO:0022904">
    <property type="term" value="P:respiratory electron transport chain"/>
    <property type="evidence" value="ECO:0007669"/>
    <property type="project" value="InterPro"/>
</dbReference>
<name>A0A1G2CI15_9BACT</name>
<feature type="transmembrane region" description="Helical" evidence="2">
    <location>
        <begin position="114"/>
        <end position="134"/>
    </location>
</feature>
<evidence type="ECO:0000313" key="5">
    <source>
        <dbReference type="Proteomes" id="UP000178880"/>
    </source>
</evidence>
<feature type="transmembrane region" description="Helical" evidence="2">
    <location>
        <begin position="171"/>
        <end position="197"/>
    </location>
</feature>
<keyword evidence="2" id="KW-0812">Transmembrane</keyword>
<dbReference type="STRING" id="1798650.A2945_03410"/>
<feature type="compositionally biased region" description="Polar residues" evidence="1">
    <location>
        <begin position="385"/>
        <end position="398"/>
    </location>
</feature>
<dbReference type="Proteomes" id="UP000178880">
    <property type="component" value="Unassembled WGS sequence"/>
</dbReference>
<dbReference type="InterPro" id="IPR005797">
    <property type="entry name" value="Cyt_b/b6_N"/>
</dbReference>
<feature type="domain" description="Cytochrome b/b6 N-terminal region profile" evidence="3">
    <location>
        <begin position="4"/>
        <end position="207"/>
    </location>
</feature>
<feature type="transmembrane region" description="Helical" evidence="2">
    <location>
        <begin position="81"/>
        <end position="102"/>
    </location>
</feature>
<dbReference type="GO" id="GO:0016020">
    <property type="term" value="C:membrane"/>
    <property type="evidence" value="ECO:0007669"/>
    <property type="project" value="InterPro"/>
</dbReference>
<dbReference type="EMBL" id="MHLA01000001">
    <property type="protein sequence ID" value="OGZ00370.1"/>
    <property type="molecule type" value="Genomic_DNA"/>
</dbReference>
<organism evidence="4 5">
    <name type="scientific">Candidatus Liptonbacteria bacterium RIFCSPLOWO2_01_FULL_52_25</name>
    <dbReference type="NCBI Taxonomy" id="1798650"/>
    <lineage>
        <taxon>Bacteria</taxon>
        <taxon>Candidatus Liptoniibacteriota</taxon>
    </lineage>
</organism>
<evidence type="ECO:0000256" key="1">
    <source>
        <dbReference type="SAM" id="MobiDB-lite"/>
    </source>
</evidence>
<keyword evidence="2" id="KW-1133">Transmembrane helix</keyword>
<reference evidence="4 5" key="1">
    <citation type="journal article" date="2016" name="Nat. Commun.">
        <title>Thousands of microbial genomes shed light on interconnected biogeochemical processes in an aquifer system.</title>
        <authorList>
            <person name="Anantharaman K."/>
            <person name="Brown C.T."/>
            <person name="Hug L.A."/>
            <person name="Sharon I."/>
            <person name="Castelle C.J."/>
            <person name="Probst A.J."/>
            <person name="Thomas B.C."/>
            <person name="Singh A."/>
            <person name="Wilkins M.J."/>
            <person name="Karaoz U."/>
            <person name="Brodie E.L."/>
            <person name="Williams K.H."/>
            <person name="Hubbard S.S."/>
            <person name="Banfield J.F."/>
        </authorList>
    </citation>
    <scope>NUCLEOTIDE SEQUENCE [LARGE SCALE GENOMIC DNA]</scope>
</reference>
<dbReference type="Gene3D" id="1.20.810.10">
    <property type="entry name" value="Cytochrome Bc1 Complex, Chain C"/>
    <property type="match status" value="1"/>
</dbReference>
<feature type="transmembrane region" description="Helical" evidence="2">
    <location>
        <begin position="315"/>
        <end position="337"/>
    </location>
</feature>
<proteinExistence type="predicted"/>
<dbReference type="InterPro" id="IPR016174">
    <property type="entry name" value="Di-haem_cyt_TM"/>
</dbReference>
<gene>
    <name evidence="4" type="ORF">A2945_03410</name>
</gene>
<sequence length="598" mass="65033">MKAVWKVIDSRLGISRLAYHVPEHGNTLPYVLGGMALGCFVILAVTGIFMAQFYNPSPDSAHQSIVYMVTKVPFGDFLRNLHYWTANFFILVLLLHLARVFISGSYKKPRELTWLTGLMLFALALGFFFTGTVLKQDQEAVEALTHNIGIGELMGGIGVWFTPGFSVGVSIVARVFFAHITILVFFFLAVLALHLYLIKLHGISPKPTIDAVSRSTAGEGKSYFTVHLKKLLGYSLPLFAFLGVLAILFPAPLGAPGVFGVETTKPPWPFLPFYGMEDIFGFPAIIWGPAILFILLALVPFIDRNPSLSPRRRKPMMVFGAVVLVALIGFGIEGYLYKTGMPEEGFSRPQPHGSFLEPISKIPPARVASDFLVSARRGEEGVARATQTKPQHSGTRKSPQPAWDMANFRTTCVDSSSEYETYTFVVAPWLCKNWLISRAEVFLRWVPVVPRAYAHGIPMITIRPDKLLPGGQLTINADGASETGIYAVSIEGESGTIMLGSATVAEGGDSFDASFTLPESTPPGNYVVKAAHESGNHTLYSLLKLSVVSPNAGAEEPSMDAKAMPLEKNTLTPIELTIIVATLALAVLGGAVLMRAKP</sequence>
<feature type="transmembrane region" description="Helical" evidence="2">
    <location>
        <begin position="231"/>
        <end position="259"/>
    </location>
</feature>
<dbReference type="PROSITE" id="PS51002">
    <property type="entry name" value="CYTB_NTER"/>
    <property type="match status" value="1"/>
</dbReference>
<feature type="transmembrane region" description="Helical" evidence="2">
    <location>
        <begin position="576"/>
        <end position="594"/>
    </location>
</feature>
<dbReference type="Pfam" id="PF00033">
    <property type="entry name" value="Cytochrome_B"/>
    <property type="match status" value="1"/>
</dbReference>
<dbReference type="GO" id="GO:0016491">
    <property type="term" value="F:oxidoreductase activity"/>
    <property type="evidence" value="ECO:0007669"/>
    <property type="project" value="InterPro"/>
</dbReference>
<dbReference type="SUPFAM" id="SSF81342">
    <property type="entry name" value="Transmembrane di-heme cytochromes"/>
    <property type="match status" value="1"/>
</dbReference>
<feature type="region of interest" description="Disordered" evidence="1">
    <location>
        <begin position="382"/>
        <end position="401"/>
    </location>
</feature>
<feature type="transmembrane region" description="Helical" evidence="2">
    <location>
        <begin position="30"/>
        <end position="54"/>
    </location>
</feature>
<accession>A0A1G2CI15</accession>
<keyword evidence="2" id="KW-0472">Membrane</keyword>